<comment type="function">
    <text evidence="2">Hydrolyzes RNA 2',3'-cyclic phosphodiester to an RNA 2'-phosphomonoester.</text>
</comment>
<feature type="short sequence motif" description="HXTX 2" evidence="2">
    <location>
        <begin position="131"/>
        <end position="134"/>
    </location>
</feature>
<feature type="active site" description="Proton acceptor" evidence="2">
    <location>
        <position position="131"/>
    </location>
</feature>
<dbReference type="HAMAP" id="MF_01940">
    <property type="entry name" value="RNA_CPDase"/>
    <property type="match status" value="1"/>
</dbReference>
<dbReference type="EMBL" id="LNYN01000013">
    <property type="protein sequence ID" value="KTD37420.1"/>
    <property type="molecule type" value="Genomic_DNA"/>
</dbReference>
<feature type="short sequence motif" description="HXTX 1" evidence="2">
    <location>
        <begin position="45"/>
        <end position="48"/>
    </location>
</feature>
<dbReference type="SUPFAM" id="SSF55144">
    <property type="entry name" value="LigT-like"/>
    <property type="match status" value="1"/>
</dbReference>
<name>A0A378K038_9GAMM</name>
<dbReference type="InterPro" id="IPR009097">
    <property type="entry name" value="Cyclic_Pdiesterase"/>
</dbReference>
<dbReference type="NCBIfam" id="TIGR02258">
    <property type="entry name" value="2_5_ligase"/>
    <property type="match status" value="1"/>
</dbReference>
<evidence type="ECO:0000313" key="5">
    <source>
        <dbReference type="Proteomes" id="UP000054985"/>
    </source>
</evidence>
<dbReference type="OrthoDB" id="7061261at2"/>
<keyword evidence="4" id="KW-0436">Ligase</keyword>
<gene>
    <name evidence="3" type="ORF">Lmor_0612</name>
    <name evidence="4" type="ORF">NCTC12239_02044</name>
</gene>
<dbReference type="InterPro" id="IPR004175">
    <property type="entry name" value="RNA_CPDase"/>
</dbReference>
<feature type="active site" description="Proton donor" evidence="2">
    <location>
        <position position="45"/>
    </location>
</feature>
<dbReference type="AlphaFoldDB" id="A0A378K038"/>
<dbReference type="EMBL" id="UGOG01000001">
    <property type="protein sequence ID" value="STX63102.1"/>
    <property type="molecule type" value="Genomic_DNA"/>
</dbReference>
<dbReference type="PANTHER" id="PTHR35561:SF1">
    <property type="entry name" value="RNA 2',3'-CYCLIC PHOSPHODIESTERASE"/>
    <property type="match status" value="1"/>
</dbReference>
<dbReference type="Pfam" id="PF13563">
    <property type="entry name" value="2_5_RNA_ligase2"/>
    <property type="match status" value="1"/>
</dbReference>
<keyword evidence="1 2" id="KW-0378">Hydrolase</keyword>
<dbReference type="Gene3D" id="3.90.1140.10">
    <property type="entry name" value="Cyclic phosphodiesterase"/>
    <property type="match status" value="1"/>
</dbReference>
<evidence type="ECO:0000313" key="4">
    <source>
        <dbReference type="EMBL" id="STX63102.1"/>
    </source>
</evidence>
<dbReference type="RefSeq" id="WP_028385005.1">
    <property type="nucleotide sequence ID" value="NZ_CAAAJG010000060.1"/>
</dbReference>
<evidence type="ECO:0000256" key="1">
    <source>
        <dbReference type="ARBA" id="ARBA00022801"/>
    </source>
</evidence>
<dbReference type="GO" id="GO:0016874">
    <property type="term" value="F:ligase activity"/>
    <property type="evidence" value="ECO:0007669"/>
    <property type="project" value="UniProtKB-KW"/>
</dbReference>
<protein>
    <recommendedName>
        <fullName evidence="2">RNA 2',3'-cyclic phosphodiesterase</fullName>
        <shortName evidence="2">RNA 2',3'-CPDase</shortName>
        <ecNumber evidence="2">3.1.4.58</ecNumber>
    </recommendedName>
</protein>
<dbReference type="PANTHER" id="PTHR35561">
    <property type="entry name" value="RNA 2',3'-CYCLIC PHOSPHODIESTERASE"/>
    <property type="match status" value="1"/>
</dbReference>
<proteinExistence type="inferred from homology"/>
<evidence type="ECO:0000313" key="3">
    <source>
        <dbReference type="EMBL" id="KTD37420.1"/>
    </source>
</evidence>
<organism evidence="4 6">
    <name type="scientific">Legionella moravica</name>
    <dbReference type="NCBI Taxonomy" id="39962"/>
    <lineage>
        <taxon>Bacteria</taxon>
        <taxon>Pseudomonadati</taxon>
        <taxon>Pseudomonadota</taxon>
        <taxon>Gammaproteobacteria</taxon>
        <taxon>Legionellales</taxon>
        <taxon>Legionellaceae</taxon>
        <taxon>Legionella</taxon>
    </lineage>
</organism>
<reference evidence="4 6" key="2">
    <citation type="submission" date="2018-06" db="EMBL/GenBank/DDBJ databases">
        <authorList>
            <consortium name="Pathogen Informatics"/>
            <person name="Doyle S."/>
        </authorList>
    </citation>
    <scope>NUCLEOTIDE SEQUENCE [LARGE SCALE GENOMIC DNA]</scope>
    <source>
        <strain evidence="4 6">NCTC12239</strain>
    </source>
</reference>
<reference evidence="3 5" key="1">
    <citation type="submission" date="2015-11" db="EMBL/GenBank/DDBJ databases">
        <title>Genomic analysis of 38 Legionella species identifies large and diverse effector repertoires.</title>
        <authorList>
            <person name="Burstein D."/>
            <person name="Amaro F."/>
            <person name="Zusman T."/>
            <person name="Lifshitz Z."/>
            <person name="Cohen O."/>
            <person name="Gilbert J.A."/>
            <person name="Pupko T."/>
            <person name="Shuman H.A."/>
            <person name="Segal G."/>
        </authorList>
    </citation>
    <scope>NUCLEOTIDE SEQUENCE [LARGE SCALE GENOMIC DNA]</scope>
    <source>
        <strain evidence="3 5">ATCC 43877</strain>
    </source>
</reference>
<dbReference type="GO" id="GO:0008664">
    <property type="term" value="F:RNA 2',3'-cyclic 3'-phosphodiesterase activity"/>
    <property type="evidence" value="ECO:0007669"/>
    <property type="project" value="UniProtKB-EC"/>
</dbReference>
<comment type="similarity">
    <text evidence="2">Belongs to the 2H phosphoesterase superfamily. ThpR family.</text>
</comment>
<dbReference type="Proteomes" id="UP000254040">
    <property type="component" value="Unassembled WGS sequence"/>
</dbReference>
<evidence type="ECO:0000313" key="6">
    <source>
        <dbReference type="Proteomes" id="UP000254040"/>
    </source>
</evidence>
<comment type="catalytic activity">
    <reaction evidence="2">
        <text>a 3'-end 2',3'-cyclophospho-ribonucleotide-RNA + H2O = a 3'-end 2'-phospho-ribonucleotide-RNA + H(+)</text>
        <dbReference type="Rhea" id="RHEA:11828"/>
        <dbReference type="Rhea" id="RHEA-COMP:10464"/>
        <dbReference type="Rhea" id="RHEA-COMP:17353"/>
        <dbReference type="ChEBI" id="CHEBI:15377"/>
        <dbReference type="ChEBI" id="CHEBI:15378"/>
        <dbReference type="ChEBI" id="CHEBI:83064"/>
        <dbReference type="ChEBI" id="CHEBI:173113"/>
        <dbReference type="EC" id="3.1.4.58"/>
    </reaction>
</comment>
<keyword evidence="5" id="KW-1185">Reference proteome</keyword>
<accession>A0A378K038</accession>
<dbReference type="Proteomes" id="UP000054985">
    <property type="component" value="Unassembled WGS sequence"/>
</dbReference>
<dbReference type="STRING" id="39962.Lmor_0612"/>
<dbReference type="GO" id="GO:0004113">
    <property type="term" value="F:2',3'-cyclic-nucleotide 3'-phosphodiesterase activity"/>
    <property type="evidence" value="ECO:0007669"/>
    <property type="project" value="InterPro"/>
</dbReference>
<sequence length="196" mass="22337">MKTMRSFFAIMMDPSIQNYFSTHLTAVKRCFSNSEIKWSKLEYLHITLQFLSSIKSDCVPHLMEQVQRSLDHINSFQLELGPLEWFPTSSNPKILSCAVGPHSILNELSALIGHELTTMNIPIDTRPFRAHMTLGRIVSNQRLANPVDLTHIKLPPLPPMTVNKVYFVESKPQKEGSHYSLLAPINLKPNGHNIEY</sequence>
<evidence type="ECO:0000256" key="2">
    <source>
        <dbReference type="HAMAP-Rule" id="MF_01940"/>
    </source>
</evidence>
<dbReference type="EC" id="3.1.4.58" evidence="2"/>